<keyword evidence="7" id="KW-1185">Reference proteome</keyword>
<sequence>MLSPGETAPWVHAPGDGRRQRHAGGDNDDRRAIRTNDRGGDLAGRTAKERTPAAHRTPKLIQQADPELFELACTVSGGSTVTQNGRHTDLGSGDLVLVDASRPYQVEHAAHIPVSQVMLLHFPRSLLPLPARDLRRLSAVRIPGTQAIGALSSQFLLQLARHMPDLSPSETSRLSTLTLDVLTLVLANALDAESGVPPHTRRRALTAQIHAFIQNHLGDPHLTPDAIAAAHHISLRYLHKLFQQEGHTVAGWIRERRLEQCRRDLADPRLATRPINAIAARWGFTSHAHFSQAFRSAYGLPPRQFREQSATVHSD</sequence>
<dbReference type="PANTHER" id="PTHR43280">
    <property type="entry name" value="ARAC-FAMILY TRANSCRIPTIONAL REGULATOR"/>
    <property type="match status" value="1"/>
</dbReference>
<evidence type="ECO:0000313" key="7">
    <source>
        <dbReference type="Proteomes" id="UP000579153"/>
    </source>
</evidence>
<feature type="domain" description="HTH araC/xylS-type" evidence="5">
    <location>
        <begin position="207"/>
        <end position="308"/>
    </location>
</feature>
<feature type="region of interest" description="Disordered" evidence="4">
    <location>
        <begin position="1"/>
        <end position="56"/>
    </location>
</feature>
<dbReference type="RefSeq" id="WP_185074440.1">
    <property type="nucleotide sequence ID" value="NZ_JACHMB010000001.1"/>
</dbReference>
<keyword evidence="2 6" id="KW-0238">DNA-binding</keyword>
<dbReference type="InterPro" id="IPR009057">
    <property type="entry name" value="Homeodomain-like_sf"/>
</dbReference>
<evidence type="ECO:0000259" key="5">
    <source>
        <dbReference type="PROSITE" id="PS01124"/>
    </source>
</evidence>
<dbReference type="InterPro" id="IPR020449">
    <property type="entry name" value="Tscrpt_reg_AraC-type_HTH"/>
</dbReference>
<gene>
    <name evidence="6" type="ORF">HD596_007843</name>
</gene>
<proteinExistence type="predicted"/>
<dbReference type="InterPro" id="IPR018060">
    <property type="entry name" value="HTH_AraC"/>
</dbReference>
<evidence type="ECO:0000313" key="6">
    <source>
        <dbReference type="EMBL" id="MBB5781087.1"/>
    </source>
</evidence>
<dbReference type="Pfam" id="PF12833">
    <property type="entry name" value="HTH_18"/>
    <property type="match status" value="1"/>
</dbReference>
<evidence type="ECO:0000256" key="4">
    <source>
        <dbReference type="SAM" id="MobiDB-lite"/>
    </source>
</evidence>
<reference evidence="6 7" key="1">
    <citation type="submission" date="2020-08" db="EMBL/GenBank/DDBJ databases">
        <title>Sequencing the genomes of 1000 actinobacteria strains.</title>
        <authorList>
            <person name="Klenk H.-P."/>
        </authorList>
    </citation>
    <scope>NUCLEOTIDE SEQUENCE [LARGE SCALE GENOMIC DNA]</scope>
    <source>
        <strain evidence="6 7">DSM 45507</strain>
    </source>
</reference>
<dbReference type="Gene3D" id="1.10.10.60">
    <property type="entry name" value="Homeodomain-like"/>
    <property type="match status" value="1"/>
</dbReference>
<keyword evidence="1" id="KW-0805">Transcription regulation</keyword>
<evidence type="ECO:0000256" key="2">
    <source>
        <dbReference type="ARBA" id="ARBA00023125"/>
    </source>
</evidence>
<dbReference type="Pfam" id="PF14525">
    <property type="entry name" value="AraC_binding_2"/>
    <property type="match status" value="1"/>
</dbReference>
<comment type="caution">
    <text evidence="6">The sequence shown here is derived from an EMBL/GenBank/DDBJ whole genome shotgun (WGS) entry which is preliminary data.</text>
</comment>
<dbReference type="PANTHER" id="PTHR43280:SF31">
    <property type="entry name" value="TRANSCRIPTIONAL REGULATORY PROTEIN"/>
    <property type="match status" value="1"/>
</dbReference>
<dbReference type="GO" id="GO:0003700">
    <property type="term" value="F:DNA-binding transcription factor activity"/>
    <property type="evidence" value="ECO:0007669"/>
    <property type="project" value="InterPro"/>
</dbReference>
<dbReference type="PRINTS" id="PR00032">
    <property type="entry name" value="HTHARAC"/>
</dbReference>
<dbReference type="SUPFAM" id="SSF46689">
    <property type="entry name" value="Homeodomain-like"/>
    <property type="match status" value="1"/>
</dbReference>
<name>A0A7W9GC61_9ACTN</name>
<dbReference type="GO" id="GO:0043565">
    <property type="term" value="F:sequence-specific DNA binding"/>
    <property type="evidence" value="ECO:0007669"/>
    <property type="project" value="InterPro"/>
</dbReference>
<organism evidence="6 7">
    <name type="scientific">Nonomuraea jabiensis</name>
    <dbReference type="NCBI Taxonomy" id="882448"/>
    <lineage>
        <taxon>Bacteria</taxon>
        <taxon>Bacillati</taxon>
        <taxon>Actinomycetota</taxon>
        <taxon>Actinomycetes</taxon>
        <taxon>Streptosporangiales</taxon>
        <taxon>Streptosporangiaceae</taxon>
        <taxon>Nonomuraea</taxon>
    </lineage>
</organism>
<dbReference type="Proteomes" id="UP000579153">
    <property type="component" value="Unassembled WGS sequence"/>
</dbReference>
<evidence type="ECO:0000256" key="3">
    <source>
        <dbReference type="ARBA" id="ARBA00023163"/>
    </source>
</evidence>
<keyword evidence="3" id="KW-0804">Transcription</keyword>
<dbReference type="InterPro" id="IPR035418">
    <property type="entry name" value="AraC-bd_2"/>
</dbReference>
<evidence type="ECO:0000256" key="1">
    <source>
        <dbReference type="ARBA" id="ARBA00023015"/>
    </source>
</evidence>
<protein>
    <submittedName>
        <fullName evidence="6">AraC-like DNA-binding protein</fullName>
    </submittedName>
</protein>
<dbReference type="AlphaFoldDB" id="A0A7W9GC61"/>
<dbReference type="EMBL" id="JACHMB010000001">
    <property type="protein sequence ID" value="MBB5781087.1"/>
    <property type="molecule type" value="Genomic_DNA"/>
</dbReference>
<dbReference type="SMART" id="SM00342">
    <property type="entry name" value="HTH_ARAC"/>
    <property type="match status" value="1"/>
</dbReference>
<dbReference type="PROSITE" id="PS01124">
    <property type="entry name" value="HTH_ARAC_FAMILY_2"/>
    <property type="match status" value="1"/>
</dbReference>
<feature type="compositionally biased region" description="Basic and acidic residues" evidence="4">
    <location>
        <begin position="15"/>
        <end position="52"/>
    </location>
</feature>
<accession>A0A7W9GC61</accession>